<reference evidence="2 4" key="1">
    <citation type="journal article" date="2019" name="Sci. Rep.">
        <title>Orb-weaving spider Araneus ventricosus genome elucidates the spidroin gene catalogue.</title>
        <authorList>
            <person name="Kono N."/>
            <person name="Nakamura H."/>
            <person name="Ohtoshi R."/>
            <person name="Moran D.A.P."/>
            <person name="Shinohara A."/>
            <person name="Yoshida Y."/>
            <person name="Fujiwara M."/>
            <person name="Mori M."/>
            <person name="Tomita M."/>
            <person name="Arakawa K."/>
        </authorList>
    </citation>
    <scope>NUCLEOTIDE SEQUENCE [LARGE SCALE GENOMIC DNA]</scope>
</reference>
<feature type="compositionally biased region" description="Basic and acidic residues" evidence="1">
    <location>
        <begin position="58"/>
        <end position="71"/>
    </location>
</feature>
<accession>A0A4Y2EAN1</accession>
<name>A0A4Y2EAN1_ARAVE</name>
<dbReference type="InterPro" id="IPR017191">
    <property type="entry name" value="Junctophilin"/>
</dbReference>
<feature type="region of interest" description="Disordered" evidence="1">
    <location>
        <begin position="21"/>
        <end position="73"/>
    </location>
</feature>
<organism evidence="2 4">
    <name type="scientific">Araneus ventricosus</name>
    <name type="common">Orbweaver spider</name>
    <name type="synonym">Epeira ventricosa</name>
    <dbReference type="NCBI Taxonomy" id="182803"/>
    <lineage>
        <taxon>Eukaryota</taxon>
        <taxon>Metazoa</taxon>
        <taxon>Ecdysozoa</taxon>
        <taxon>Arthropoda</taxon>
        <taxon>Chelicerata</taxon>
        <taxon>Arachnida</taxon>
        <taxon>Araneae</taxon>
        <taxon>Araneomorphae</taxon>
        <taxon>Entelegynae</taxon>
        <taxon>Araneoidea</taxon>
        <taxon>Araneidae</taxon>
        <taxon>Araneus</taxon>
    </lineage>
</organism>
<dbReference type="GO" id="GO:0030314">
    <property type="term" value="C:junctional membrane complex"/>
    <property type="evidence" value="ECO:0007669"/>
    <property type="project" value="InterPro"/>
</dbReference>
<dbReference type="PANTHER" id="PTHR23085:SF16">
    <property type="entry name" value="GH28348P"/>
    <property type="match status" value="1"/>
</dbReference>
<evidence type="ECO:0000256" key="1">
    <source>
        <dbReference type="SAM" id="MobiDB-lite"/>
    </source>
</evidence>
<proteinExistence type="predicted"/>
<dbReference type="GO" id="GO:0005886">
    <property type="term" value="C:plasma membrane"/>
    <property type="evidence" value="ECO:0007669"/>
    <property type="project" value="TreeGrafter"/>
</dbReference>
<gene>
    <name evidence="3" type="ORF">AVEN_197411_1</name>
    <name evidence="2" type="ORF">AVEN_247044_1</name>
</gene>
<dbReference type="OrthoDB" id="284854at2759"/>
<evidence type="ECO:0000313" key="2">
    <source>
        <dbReference type="EMBL" id="GBM25817.1"/>
    </source>
</evidence>
<dbReference type="AlphaFoldDB" id="A0A4Y2EAN1"/>
<evidence type="ECO:0000313" key="4">
    <source>
        <dbReference type="Proteomes" id="UP000499080"/>
    </source>
</evidence>
<evidence type="ECO:0000313" key="3">
    <source>
        <dbReference type="EMBL" id="GBO13258.1"/>
    </source>
</evidence>
<dbReference type="EMBL" id="BGPR01037617">
    <property type="protein sequence ID" value="GBO13258.1"/>
    <property type="molecule type" value="Genomic_DNA"/>
</dbReference>
<dbReference type="Proteomes" id="UP000499080">
    <property type="component" value="Unassembled WGS sequence"/>
</dbReference>
<dbReference type="PANTHER" id="PTHR23085">
    <property type="entry name" value="GH28348P"/>
    <property type="match status" value="1"/>
</dbReference>
<dbReference type="EMBL" id="BGPR01169514">
    <property type="protein sequence ID" value="GBM25817.1"/>
    <property type="molecule type" value="Genomic_DNA"/>
</dbReference>
<keyword evidence="4" id="KW-1185">Reference proteome</keyword>
<sequence>MRHGYGVRTSATFGLASHYRPKSVRGSLSSIPASEQADPASDRDRKIDDFRGGFVLKSRSDEPPARRRSLVEKSTNLKKSILQVRSSSFLPRQLFVTTSLVKQQAVYFSISNGRNTMISS</sequence>
<dbReference type="GO" id="GO:0005789">
    <property type="term" value="C:endoplasmic reticulum membrane"/>
    <property type="evidence" value="ECO:0007669"/>
    <property type="project" value="TreeGrafter"/>
</dbReference>
<feature type="compositionally biased region" description="Basic and acidic residues" evidence="1">
    <location>
        <begin position="40"/>
        <end position="51"/>
    </location>
</feature>
<protein>
    <submittedName>
        <fullName evidence="2">Uncharacterized protein</fullName>
    </submittedName>
</protein>
<comment type="caution">
    <text evidence="2">The sequence shown here is derived from an EMBL/GenBank/DDBJ whole genome shotgun (WGS) entry which is preliminary data.</text>
</comment>